<gene>
    <name evidence="1" type="ORF">METZ01_LOCUS504156</name>
</gene>
<accession>A0A383E3A1</accession>
<dbReference type="AlphaFoldDB" id="A0A383E3A1"/>
<organism evidence="1">
    <name type="scientific">marine metagenome</name>
    <dbReference type="NCBI Taxonomy" id="408172"/>
    <lineage>
        <taxon>unclassified sequences</taxon>
        <taxon>metagenomes</taxon>
        <taxon>ecological metagenomes</taxon>
    </lineage>
</organism>
<proteinExistence type="predicted"/>
<reference evidence="1" key="1">
    <citation type="submission" date="2018-05" db="EMBL/GenBank/DDBJ databases">
        <authorList>
            <person name="Lanie J.A."/>
            <person name="Ng W.-L."/>
            <person name="Kazmierczak K.M."/>
            <person name="Andrzejewski T.M."/>
            <person name="Davidsen T.M."/>
            <person name="Wayne K.J."/>
            <person name="Tettelin H."/>
            <person name="Glass J.I."/>
            <person name="Rusch D."/>
            <person name="Podicherti R."/>
            <person name="Tsui H.-C.T."/>
            <person name="Winkler M.E."/>
        </authorList>
    </citation>
    <scope>NUCLEOTIDE SEQUENCE</scope>
</reference>
<protein>
    <submittedName>
        <fullName evidence="1">Uncharacterized protein</fullName>
    </submittedName>
</protein>
<evidence type="ECO:0000313" key="1">
    <source>
        <dbReference type="EMBL" id="SVE51302.1"/>
    </source>
</evidence>
<sequence>MYLGDSYLGLTVQTVIRHPSGTLTRQTLARRELHKSSDAQAD</sequence>
<feature type="non-terminal residue" evidence="1">
    <location>
        <position position="42"/>
    </location>
</feature>
<dbReference type="EMBL" id="UINC01222493">
    <property type="protein sequence ID" value="SVE51302.1"/>
    <property type="molecule type" value="Genomic_DNA"/>
</dbReference>
<name>A0A383E3A1_9ZZZZ</name>